<dbReference type="InterPro" id="IPR006597">
    <property type="entry name" value="Sel1-like"/>
</dbReference>
<dbReference type="InterPro" id="IPR011990">
    <property type="entry name" value="TPR-like_helical_dom_sf"/>
</dbReference>
<gene>
    <name evidence="1" type="ORF">THAOC_04782</name>
</gene>
<dbReference type="SUPFAM" id="SSF81901">
    <property type="entry name" value="HCP-like"/>
    <property type="match status" value="1"/>
</dbReference>
<protein>
    <submittedName>
        <fullName evidence="1">Uncharacterized protein</fullName>
    </submittedName>
</protein>
<dbReference type="Gene3D" id="1.25.40.10">
    <property type="entry name" value="Tetratricopeptide repeat domain"/>
    <property type="match status" value="1"/>
</dbReference>
<evidence type="ECO:0000313" key="1">
    <source>
        <dbReference type="EMBL" id="EJK73582.1"/>
    </source>
</evidence>
<dbReference type="OrthoDB" id="40126at2759"/>
<dbReference type="EMBL" id="AGNL01004379">
    <property type="protein sequence ID" value="EJK73582.1"/>
    <property type="molecule type" value="Genomic_DNA"/>
</dbReference>
<name>K0TNJ2_THAOC</name>
<accession>K0TNJ2</accession>
<reference evidence="1 2" key="1">
    <citation type="journal article" date="2012" name="Genome Biol.">
        <title>Genome and low-iron response of an oceanic diatom adapted to chronic iron limitation.</title>
        <authorList>
            <person name="Lommer M."/>
            <person name="Specht M."/>
            <person name="Roy A.S."/>
            <person name="Kraemer L."/>
            <person name="Andreson R."/>
            <person name="Gutowska M.A."/>
            <person name="Wolf J."/>
            <person name="Bergner S.V."/>
            <person name="Schilhabel M.B."/>
            <person name="Klostermeier U.C."/>
            <person name="Beiko R.G."/>
            <person name="Rosenstiel P."/>
            <person name="Hippler M."/>
            <person name="Laroche J."/>
        </authorList>
    </citation>
    <scope>NUCLEOTIDE SEQUENCE [LARGE SCALE GENOMIC DNA]</scope>
    <source>
        <strain evidence="1 2">CCMP1005</strain>
    </source>
</reference>
<dbReference type="AlphaFoldDB" id="K0TNJ2"/>
<keyword evidence="2" id="KW-1185">Reference proteome</keyword>
<dbReference type="Pfam" id="PF08238">
    <property type="entry name" value="Sel1"/>
    <property type="match status" value="2"/>
</dbReference>
<sequence>MSFWLLVRVLNVDRKCFGETKAELLEQVFLRGGSRVRVTLKGPSPVLLPSDGGKRDDAVRRRGGQGSCVFDSRWICRYGRVVTKVRGGWNDNVQTNIGRGQCGAVAESSSGVDWKETSKGFLSGKLGAILVCSVAYCGEDGVQEDKAKAIQFWEKAAMQGHVESRYNLGITEGMKENYDRAVRHFLISAKMGHERSVEKIKRLFVGGKATKEQYTEALKGYQDAVEGMKSHDRDEAKAWTIGGRG</sequence>
<comment type="caution">
    <text evidence="1">The sequence shown here is derived from an EMBL/GenBank/DDBJ whole genome shotgun (WGS) entry which is preliminary data.</text>
</comment>
<dbReference type="SMART" id="SM00671">
    <property type="entry name" value="SEL1"/>
    <property type="match status" value="2"/>
</dbReference>
<evidence type="ECO:0000313" key="2">
    <source>
        <dbReference type="Proteomes" id="UP000266841"/>
    </source>
</evidence>
<dbReference type="Proteomes" id="UP000266841">
    <property type="component" value="Unassembled WGS sequence"/>
</dbReference>
<proteinExistence type="predicted"/>
<organism evidence="1 2">
    <name type="scientific">Thalassiosira oceanica</name>
    <name type="common">Marine diatom</name>
    <dbReference type="NCBI Taxonomy" id="159749"/>
    <lineage>
        <taxon>Eukaryota</taxon>
        <taxon>Sar</taxon>
        <taxon>Stramenopiles</taxon>
        <taxon>Ochrophyta</taxon>
        <taxon>Bacillariophyta</taxon>
        <taxon>Coscinodiscophyceae</taxon>
        <taxon>Thalassiosirophycidae</taxon>
        <taxon>Thalassiosirales</taxon>
        <taxon>Thalassiosiraceae</taxon>
        <taxon>Thalassiosira</taxon>
    </lineage>
</organism>